<gene>
    <name evidence="1" type="ORF">OJF2_59670</name>
</gene>
<organism evidence="1 2">
    <name type="scientific">Aquisphaera giovannonii</name>
    <dbReference type="NCBI Taxonomy" id="406548"/>
    <lineage>
        <taxon>Bacteria</taxon>
        <taxon>Pseudomonadati</taxon>
        <taxon>Planctomycetota</taxon>
        <taxon>Planctomycetia</taxon>
        <taxon>Isosphaerales</taxon>
        <taxon>Isosphaeraceae</taxon>
        <taxon>Aquisphaera</taxon>
    </lineage>
</organism>
<keyword evidence="2" id="KW-1185">Reference proteome</keyword>
<dbReference type="OrthoDB" id="9999349at2"/>
<proteinExistence type="predicted"/>
<evidence type="ECO:0000313" key="2">
    <source>
        <dbReference type="Proteomes" id="UP000324233"/>
    </source>
</evidence>
<reference evidence="1 2" key="1">
    <citation type="submission" date="2019-08" db="EMBL/GenBank/DDBJ databases">
        <title>Deep-cultivation of Planctomycetes and their phenomic and genomic characterization uncovers novel biology.</title>
        <authorList>
            <person name="Wiegand S."/>
            <person name="Jogler M."/>
            <person name="Boedeker C."/>
            <person name="Pinto D."/>
            <person name="Vollmers J."/>
            <person name="Rivas-Marin E."/>
            <person name="Kohn T."/>
            <person name="Peeters S.H."/>
            <person name="Heuer A."/>
            <person name="Rast P."/>
            <person name="Oberbeckmann S."/>
            <person name="Bunk B."/>
            <person name="Jeske O."/>
            <person name="Meyerdierks A."/>
            <person name="Storesund J.E."/>
            <person name="Kallscheuer N."/>
            <person name="Luecker S."/>
            <person name="Lage O.M."/>
            <person name="Pohl T."/>
            <person name="Merkel B.J."/>
            <person name="Hornburger P."/>
            <person name="Mueller R.-W."/>
            <person name="Bruemmer F."/>
            <person name="Labrenz M."/>
            <person name="Spormann A.M."/>
            <person name="Op den Camp H."/>
            <person name="Overmann J."/>
            <person name="Amann R."/>
            <person name="Jetten M.S.M."/>
            <person name="Mascher T."/>
            <person name="Medema M.H."/>
            <person name="Devos D.P."/>
            <person name="Kaster A.-K."/>
            <person name="Ovreas L."/>
            <person name="Rohde M."/>
            <person name="Galperin M.Y."/>
            <person name="Jogler C."/>
        </authorList>
    </citation>
    <scope>NUCLEOTIDE SEQUENCE [LARGE SCALE GENOMIC DNA]</scope>
    <source>
        <strain evidence="1 2">OJF2</strain>
    </source>
</reference>
<evidence type="ECO:0000313" key="1">
    <source>
        <dbReference type="EMBL" id="QEH37377.1"/>
    </source>
</evidence>
<accession>A0A5B9WAA7</accession>
<dbReference type="AlphaFoldDB" id="A0A5B9WAA7"/>
<sequence length="61" mass="7122">MRFRDYIMEGFLAYEVRAEDMEPGCLLRIRGEGSNRDRFIRPQVRHYITAAGLTIAVESED</sequence>
<dbReference type="KEGG" id="agv:OJF2_59670"/>
<name>A0A5B9WAA7_9BACT</name>
<dbReference type="EMBL" id="CP042997">
    <property type="protein sequence ID" value="QEH37377.1"/>
    <property type="molecule type" value="Genomic_DNA"/>
</dbReference>
<protein>
    <submittedName>
        <fullName evidence="1">Uncharacterized protein</fullName>
    </submittedName>
</protein>
<dbReference type="Proteomes" id="UP000324233">
    <property type="component" value="Chromosome"/>
</dbReference>